<evidence type="ECO:0000313" key="3">
    <source>
        <dbReference type="Proteomes" id="UP000829354"/>
    </source>
</evidence>
<gene>
    <name evidence="2" type="ORF">L5515_000274</name>
</gene>
<feature type="region of interest" description="Disordered" evidence="1">
    <location>
        <begin position="92"/>
        <end position="126"/>
    </location>
</feature>
<dbReference type="EMBL" id="CP092620">
    <property type="protein sequence ID" value="UMM10564.1"/>
    <property type="molecule type" value="Genomic_DNA"/>
</dbReference>
<evidence type="ECO:0000256" key="1">
    <source>
        <dbReference type="SAM" id="MobiDB-lite"/>
    </source>
</evidence>
<proteinExistence type="predicted"/>
<evidence type="ECO:0000313" key="2">
    <source>
        <dbReference type="EMBL" id="UMM10564.1"/>
    </source>
</evidence>
<organism evidence="2 3">
    <name type="scientific">Caenorhabditis briggsae</name>
    <dbReference type="NCBI Taxonomy" id="6238"/>
    <lineage>
        <taxon>Eukaryota</taxon>
        <taxon>Metazoa</taxon>
        <taxon>Ecdysozoa</taxon>
        <taxon>Nematoda</taxon>
        <taxon>Chromadorea</taxon>
        <taxon>Rhabditida</taxon>
        <taxon>Rhabditina</taxon>
        <taxon>Rhabditomorpha</taxon>
        <taxon>Rhabditoidea</taxon>
        <taxon>Rhabditidae</taxon>
        <taxon>Peloderinae</taxon>
        <taxon>Caenorhabditis</taxon>
    </lineage>
</organism>
<protein>
    <submittedName>
        <fullName evidence="2">Uncharacterized protein</fullName>
    </submittedName>
</protein>
<dbReference type="AlphaFoldDB" id="A0AAE9J223"/>
<reference evidence="2 3" key="1">
    <citation type="submission" date="2022-04" db="EMBL/GenBank/DDBJ databases">
        <title>Chromosome-level reference genomes for two strains of Caenorhabditis briggsae: an improved platform for comparative genomics.</title>
        <authorList>
            <person name="Stevens L."/>
            <person name="Andersen E."/>
        </authorList>
    </citation>
    <scope>NUCLEOTIDE SEQUENCE [LARGE SCALE GENOMIC DNA]</scope>
    <source>
        <strain evidence="2">VX34</strain>
        <tissue evidence="2">Whole-organism</tissue>
    </source>
</reference>
<dbReference type="Proteomes" id="UP000829354">
    <property type="component" value="Chromosome I"/>
</dbReference>
<sequence length="136" mass="15565">MHKIWTTMPGDMQRGILATQREGRAYVAPEDNEPAAKRARIEESDYSKVTFLPPPVEELQEIQQDDLDIWLENGFEKEPAAVVYNPEFQVAEEPEDQIAQPNPDQPDLPLLLDLDKQPPSQESSQGDIEFFSSFFF</sequence>
<accession>A0AAE9J223</accession>
<keyword evidence="3" id="KW-1185">Reference proteome</keyword>
<name>A0AAE9J223_CAEBR</name>
<feature type="compositionally biased region" description="Low complexity" evidence="1">
    <location>
        <begin position="100"/>
        <end position="121"/>
    </location>
</feature>